<dbReference type="GO" id="GO:0032259">
    <property type="term" value="P:methylation"/>
    <property type="evidence" value="ECO:0007669"/>
    <property type="project" value="UniProtKB-KW"/>
</dbReference>
<feature type="domain" description="Methyltransferase type 11" evidence="1">
    <location>
        <begin position="77"/>
        <end position="121"/>
    </location>
</feature>
<keyword evidence="2" id="KW-0808">Transferase</keyword>
<dbReference type="InterPro" id="IPR029063">
    <property type="entry name" value="SAM-dependent_MTases_sf"/>
</dbReference>
<proteinExistence type="predicted"/>
<dbReference type="Proteomes" id="UP000001235">
    <property type="component" value="Chromosome"/>
</dbReference>
<dbReference type="InterPro" id="IPR013216">
    <property type="entry name" value="Methyltransf_11"/>
</dbReference>
<dbReference type="AlphaFoldDB" id="D9SFS0"/>
<dbReference type="HOGENOM" id="CLU_075049_0_0_4"/>
<dbReference type="KEGG" id="gca:Galf_1341"/>
<gene>
    <name evidence="2" type="ordered locus">Galf_1341</name>
</gene>
<sequence length="256" mass="28850">MTDCKSTARSLSEWFATTPGGYVLDYEQAWFDRSVNDIFGYNALQLGLSGHDFLRNSRIPLRFSGEDKTGAALRLCADELPIACGSLDLVLLPHLLEFSALPHAILREVERVLRAEGSLIISGFNPHSLWGLHRTMVRRQGYPWCGHFIALHRLRDWLSLLGFEVAEISFDAYAPPFQQWLSRTDLIESAGKRWWPASGGVYFVHAIKRVPGMRLLKPSWNAGLVKKLLPVAPKLNNPQRGDTASCDNNVNRLDHE</sequence>
<dbReference type="Gene3D" id="3.40.50.150">
    <property type="entry name" value="Vaccinia Virus protein VP39"/>
    <property type="match status" value="1"/>
</dbReference>
<evidence type="ECO:0000313" key="3">
    <source>
        <dbReference type="Proteomes" id="UP000001235"/>
    </source>
</evidence>
<dbReference type="eggNOG" id="COG2226">
    <property type="taxonomic scope" value="Bacteria"/>
</dbReference>
<organism evidence="2 3">
    <name type="scientific">Gallionella capsiferriformans (strain ES-2)</name>
    <name type="common">Gallionella ferruginea capsiferriformans (strain ES-2)</name>
    <dbReference type="NCBI Taxonomy" id="395494"/>
    <lineage>
        <taxon>Bacteria</taxon>
        <taxon>Pseudomonadati</taxon>
        <taxon>Pseudomonadota</taxon>
        <taxon>Betaproteobacteria</taxon>
        <taxon>Nitrosomonadales</taxon>
        <taxon>Gallionellaceae</taxon>
        <taxon>Gallionella</taxon>
    </lineage>
</organism>
<dbReference type="Pfam" id="PF08241">
    <property type="entry name" value="Methyltransf_11"/>
    <property type="match status" value="1"/>
</dbReference>
<reference evidence="2 3" key="1">
    <citation type="submission" date="2010-08" db="EMBL/GenBank/DDBJ databases">
        <title>Complete sequence of Gallionella capsiferriformans ES-2.</title>
        <authorList>
            <consortium name="US DOE Joint Genome Institute"/>
            <person name="Lucas S."/>
            <person name="Copeland A."/>
            <person name="Lapidus A."/>
            <person name="Cheng J.-F."/>
            <person name="Bruce D."/>
            <person name="Goodwin L."/>
            <person name="Pitluck S."/>
            <person name="Chertkov O."/>
            <person name="Davenport K.W."/>
            <person name="Detter J.C."/>
            <person name="Han C."/>
            <person name="Tapia R."/>
            <person name="Land M."/>
            <person name="Hauser L."/>
            <person name="Chang Y.-J."/>
            <person name="Jeffries C."/>
            <person name="Kyrpides N."/>
            <person name="Ivanova N."/>
            <person name="Mikhailova N."/>
            <person name="Shelobolina E.S."/>
            <person name="Picardal F."/>
            <person name="Roden E."/>
            <person name="Emerson D."/>
            <person name="Woyke T."/>
        </authorList>
    </citation>
    <scope>NUCLEOTIDE SEQUENCE [LARGE SCALE GENOMIC DNA]</scope>
    <source>
        <strain evidence="2 3">ES-2</strain>
    </source>
</reference>
<dbReference type="OrthoDB" id="6191410at2"/>
<dbReference type="GO" id="GO:0008757">
    <property type="term" value="F:S-adenosylmethionine-dependent methyltransferase activity"/>
    <property type="evidence" value="ECO:0007669"/>
    <property type="project" value="InterPro"/>
</dbReference>
<name>D9SFS0_GALCS</name>
<evidence type="ECO:0000313" key="2">
    <source>
        <dbReference type="EMBL" id="ADL55367.1"/>
    </source>
</evidence>
<dbReference type="SUPFAM" id="SSF53335">
    <property type="entry name" value="S-adenosyl-L-methionine-dependent methyltransferases"/>
    <property type="match status" value="1"/>
</dbReference>
<dbReference type="STRING" id="395494.Galf_1341"/>
<keyword evidence="3" id="KW-1185">Reference proteome</keyword>
<evidence type="ECO:0000259" key="1">
    <source>
        <dbReference type="Pfam" id="PF08241"/>
    </source>
</evidence>
<dbReference type="EMBL" id="CP002159">
    <property type="protein sequence ID" value="ADL55367.1"/>
    <property type="molecule type" value="Genomic_DNA"/>
</dbReference>
<keyword evidence="2" id="KW-0489">Methyltransferase</keyword>
<protein>
    <submittedName>
        <fullName evidence="2">Methyltransferase type 11</fullName>
    </submittedName>
</protein>
<accession>D9SFS0</accession>